<reference evidence="2" key="1">
    <citation type="submission" date="2018-11" db="EMBL/GenBank/DDBJ databases">
        <authorList>
            <person name="Grassa J C."/>
        </authorList>
    </citation>
    <scope>NUCLEOTIDE SEQUENCE [LARGE SCALE GENOMIC DNA]</scope>
</reference>
<evidence type="ECO:0000313" key="2">
    <source>
        <dbReference type="EnsemblPlants" id="cds.evm.model.06.1832"/>
    </source>
</evidence>
<name>A0A803PW48_CANSA</name>
<evidence type="ECO:0000313" key="3">
    <source>
        <dbReference type="Proteomes" id="UP000596661"/>
    </source>
</evidence>
<dbReference type="PANTHER" id="PTHR46890">
    <property type="entry name" value="NON-LTR RETROLELEMENT REVERSE TRANSCRIPTASE-LIKE PROTEIN-RELATED"/>
    <property type="match status" value="1"/>
</dbReference>
<dbReference type="EMBL" id="UZAU01000618">
    <property type="status" value="NOT_ANNOTATED_CDS"/>
    <property type="molecule type" value="Genomic_DNA"/>
</dbReference>
<dbReference type="AlphaFoldDB" id="A0A803PW48"/>
<dbReference type="PANTHER" id="PTHR46890:SF48">
    <property type="entry name" value="RNA-DIRECTED DNA POLYMERASE"/>
    <property type="match status" value="1"/>
</dbReference>
<protein>
    <recommendedName>
        <fullName evidence="4">Reverse transcriptase domain-containing protein</fullName>
    </recommendedName>
</protein>
<proteinExistence type="predicted"/>
<sequence>MPRRSSGAIFNMNMFLFFFTCGILGHSDGYCPTLFTTPPDKIVKPYGMFMRAQPCHRNHKIGAKWLRNCLEFTDVGEELTLPTIEGGSNMIEELLRPIEADEVRKALFQMHLDKSPGPDGMTPGFYQKCWDMVGGDVVTQTYDGMECGYLRTVLLRMGFDGRWVNLIMHCVESVSYTFVHVGRKMGPVLPTRGIRQGDLISPPHLFILCVEDFLALLKKYEVDGKIHGCKVARRAPMISHMLFDDDSYVFCRANTWEADSIMELLHLYELASGQIVFKARYYPNGLFLDANLGNSPSFVWRSVYEAQAIIRVGARKTALSTRINLQALEEAAMVAWGIWKAYNETTPVADQINFNVDRALFNDVSRFGMGCLT</sequence>
<feature type="signal peptide" evidence="1">
    <location>
        <begin position="1"/>
        <end position="29"/>
    </location>
</feature>
<dbReference type="Gramene" id="evm.model.06.1832">
    <property type="protein sequence ID" value="cds.evm.model.06.1832"/>
    <property type="gene ID" value="evm.TU.06.1832"/>
</dbReference>
<keyword evidence="1" id="KW-0732">Signal</keyword>
<evidence type="ECO:0008006" key="4">
    <source>
        <dbReference type="Google" id="ProtNLM"/>
    </source>
</evidence>
<dbReference type="Proteomes" id="UP000596661">
    <property type="component" value="Chromosome 6"/>
</dbReference>
<reference evidence="2" key="2">
    <citation type="submission" date="2021-03" db="UniProtKB">
        <authorList>
            <consortium name="EnsemblPlants"/>
        </authorList>
    </citation>
    <scope>IDENTIFICATION</scope>
</reference>
<evidence type="ECO:0000256" key="1">
    <source>
        <dbReference type="SAM" id="SignalP"/>
    </source>
</evidence>
<organism evidence="2 3">
    <name type="scientific">Cannabis sativa</name>
    <name type="common">Hemp</name>
    <name type="synonym">Marijuana</name>
    <dbReference type="NCBI Taxonomy" id="3483"/>
    <lineage>
        <taxon>Eukaryota</taxon>
        <taxon>Viridiplantae</taxon>
        <taxon>Streptophyta</taxon>
        <taxon>Embryophyta</taxon>
        <taxon>Tracheophyta</taxon>
        <taxon>Spermatophyta</taxon>
        <taxon>Magnoliopsida</taxon>
        <taxon>eudicotyledons</taxon>
        <taxon>Gunneridae</taxon>
        <taxon>Pentapetalae</taxon>
        <taxon>rosids</taxon>
        <taxon>fabids</taxon>
        <taxon>Rosales</taxon>
        <taxon>Cannabaceae</taxon>
        <taxon>Cannabis</taxon>
    </lineage>
</organism>
<keyword evidence="3" id="KW-1185">Reference proteome</keyword>
<feature type="chain" id="PRO_5030779744" description="Reverse transcriptase domain-containing protein" evidence="1">
    <location>
        <begin position="30"/>
        <end position="373"/>
    </location>
</feature>
<accession>A0A803PW48</accession>
<dbReference type="EnsemblPlants" id="evm.model.06.1832">
    <property type="protein sequence ID" value="cds.evm.model.06.1832"/>
    <property type="gene ID" value="evm.TU.06.1832"/>
</dbReference>
<dbReference type="InterPro" id="IPR052343">
    <property type="entry name" value="Retrotransposon-Effector_Assoc"/>
</dbReference>